<evidence type="ECO:0000259" key="1">
    <source>
        <dbReference type="Pfam" id="PF07589"/>
    </source>
</evidence>
<dbReference type="InterPro" id="IPR013424">
    <property type="entry name" value="Ice-binding_C"/>
</dbReference>
<name>A0A7W9ED39_9SPHN</name>
<dbReference type="EMBL" id="JACIJC010000001">
    <property type="protein sequence ID" value="MBB5684888.1"/>
    <property type="molecule type" value="Genomic_DNA"/>
</dbReference>
<dbReference type="Pfam" id="PF07589">
    <property type="entry name" value="PEP-CTERM"/>
    <property type="match status" value="1"/>
</dbReference>
<dbReference type="NCBIfam" id="TIGR02595">
    <property type="entry name" value="PEP_CTERM"/>
    <property type="match status" value="1"/>
</dbReference>
<evidence type="ECO:0000313" key="2">
    <source>
        <dbReference type="EMBL" id="MBB5684888.1"/>
    </source>
</evidence>
<organism evidence="2 3">
    <name type="scientific">Sphingobium boeckii</name>
    <dbReference type="NCBI Taxonomy" id="1082345"/>
    <lineage>
        <taxon>Bacteria</taxon>
        <taxon>Pseudomonadati</taxon>
        <taxon>Pseudomonadota</taxon>
        <taxon>Alphaproteobacteria</taxon>
        <taxon>Sphingomonadales</taxon>
        <taxon>Sphingomonadaceae</taxon>
        <taxon>Sphingobium</taxon>
    </lineage>
</organism>
<keyword evidence="3" id="KW-1185">Reference proteome</keyword>
<dbReference type="NCBIfam" id="NF035944">
    <property type="entry name" value="PEPxxWA-CTERM"/>
    <property type="match status" value="1"/>
</dbReference>
<evidence type="ECO:0000313" key="3">
    <source>
        <dbReference type="Proteomes" id="UP000549617"/>
    </source>
</evidence>
<dbReference type="Proteomes" id="UP000549617">
    <property type="component" value="Unassembled WGS sequence"/>
</dbReference>
<proteinExistence type="predicted"/>
<feature type="domain" description="Ice-binding protein C-terminal" evidence="1">
    <location>
        <begin position="220"/>
        <end position="244"/>
    </location>
</feature>
<protein>
    <recommendedName>
        <fullName evidence="1">Ice-binding protein C-terminal domain-containing protein</fullName>
    </recommendedName>
</protein>
<comment type="caution">
    <text evidence="2">The sequence shown here is derived from an EMBL/GenBank/DDBJ whole genome shotgun (WGS) entry which is preliminary data.</text>
</comment>
<dbReference type="AlphaFoldDB" id="A0A7W9ED39"/>
<accession>A0A7W9ED39</accession>
<reference evidence="2 3" key="1">
    <citation type="submission" date="2020-08" db="EMBL/GenBank/DDBJ databases">
        <title>Genomic Encyclopedia of Type Strains, Phase IV (KMG-IV): sequencing the most valuable type-strain genomes for metagenomic binning, comparative biology and taxonomic classification.</title>
        <authorList>
            <person name="Goeker M."/>
        </authorList>
    </citation>
    <scope>NUCLEOTIDE SEQUENCE [LARGE SCALE GENOMIC DNA]</scope>
    <source>
        <strain evidence="2 3">DSM 25079</strain>
    </source>
</reference>
<gene>
    <name evidence="2" type="ORF">FHS49_000879</name>
</gene>
<sequence>MAAAVPASAGTLIVAGDATTAFRLNTGVTTGAASLAGNVTFAKNILGGGTKVSIMGDSENFGIAGQLTNAYNSFAGVTATGFFGTITAELLAGTDLFMAFFPSRAFTVAETGVISDFLSRGGTFFVAGESERDAFGNALGQFSNARVNTLLGNLGASISLGKESLDISDQFATGAEIVANPLTAGVQSFGYGLTTTVQGGQALFLTNDLKPFVAVQTLGAVPEPATWAMMIAGFGLTGVVMRRRRPERQAAHA</sequence>